<keyword evidence="3" id="KW-0067">ATP-binding</keyword>
<dbReference type="PROSITE" id="PS50893">
    <property type="entry name" value="ABC_TRANSPORTER_2"/>
    <property type="match status" value="2"/>
</dbReference>
<dbReference type="GO" id="GO:0005524">
    <property type="term" value="F:ATP binding"/>
    <property type="evidence" value="ECO:0007669"/>
    <property type="project" value="UniProtKB-KW"/>
</dbReference>
<dbReference type="AlphaFoldDB" id="A0A7X0IAR6"/>
<evidence type="ECO:0000256" key="1">
    <source>
        <dbReference type="ARBA" id="ARBA00022737"/>
    </source>
</evidence>
<keyword evidence="6" id="KW-1185">Reference proteome</keyword>
<reference evidence="5 6" key="1">
    <citation type="submission" date="2020-08" db="EMBL/GenBank/DDBJ databases">
        <title>Sequencing the genomes of 1000 actinobacteria strains.</title>
        <authorList>
            <person name="Klenk H.-P."/>
        </authorList>
    </citation>
    <scope>NUCLEOTIDE SEQUENCE [LARGE SCALE GENOMIC DNA]</scope>
    <source>
        <strain evidence="5 6">DSM 44936</strain>
    </source>
</reference>
<evidence type="ECO:0000259" key="4">
    <source>
        <dbReference type="PROSITE" id="PS50893"/>
    </source>
</evidence>
<dbReference type="Proteomes" id="UP000555564">
    <property type="component" value="Unassembled WGS sequence"/>
</dbReference>
<dbReference type="Gene3D" id="3.40.50.300">
    <property type="entry name" value="P-loop containing nucleotide triphosphate hydrolases"/>
    <property type="match status" value="2"/>
</dbReference>
<organism evidence="5 6">
    <name type="scientific">Sphaerisporangium rubeum</name>
    <dbReference type="NCBI Taxonomy" id="321317"/>
    <lineage>
        <taxon>Bacteria</taxon>
        <taxon>Bacillati</taxon>
        <taxon>Actinomycetota</taxon>
        <taxon>Actinomycetes</taxon>
        <taxon>Streptosporangiales</taxon>
        <taxon>Streptosporangiaceae</taxon>
        <taxon>Sphaerisporangium</taxon>
    </lineage>
</organism>
<protein>
    <submittedName>
        <fullName evidence="5">ATPase subunit of ABC transporter with duplicated ATPase domains</fullName>
    </submittedName>
</protein>
<keyword evidence="1" id="KW-0677">Repeat</keyword>
<keyword evidence="2" id="KW-0547">Nucleotide-binding</keyword>
<dbReference type="RefSeq" id="WP_184978295.1">
    <property type="nucleotide sequence ID" value="NZ_BAAALO010000060.1"/>
</dbReference>
<name>A0A7X0IAR6_9ACTN</name>
<comment type="caution">
    <text evidence="5">The sequence shown here is derived from an EMBL/GenBank/DDBJ whole genome shotgun (WGS) entry which is preliminary data.</text>
</comment>
<feature type="domain" description="ABC transporter" evidence="4">
    <location>
        <begin position="256"/>
        <end position="477"/>
    </location>
</feature>
<feature type="domain" description="ABC transporter" evidence="4">
    <location>
        <begin position="1"/>
        <end position="247"/>
    </location>
</feature>
<accession>A0A7X0IAR6</accession>
<dbReference type="InterPro" id="IPR027417">
    <property type="entry name" value="P-loop_NTPase"/>
</dbReference>
<dbReference type="PANTHER" id="PTHR19211">
    <property type="entry name" value="ATP-BINDING TRANSPORT PROTEIN-RELATED"/>
    <property type="match status" value="1"/>
</dbReference>
<dbReference type="GO" id="GO:0016887">
    <property type="term" value="F:ATP hydrolysis activity"/>
    <property type="evidence" value="ECO:0007669"/>
    <property type="project" value="InterPro"/>
</dbReference>
<dbReference type="PANTHER" id="PTHR19211:SF69">
    <property type="entry name" value="ATP-BINDING PROTEIN UUP"/>
    <property type="match status" value="1"/>
</dbReference>
<sequence>MPDGRPLLAGVSFHVGEGLTAGLVGPDGAGKTTLLRLIAGDLRPASGRIGVHGGIGFMRRSTGAAGGHRTVRDMLFSIAPPKVRATAATLAAAEASLVTRDDERTRTRHARALTDHYDSGGYELEAIWDVCARNVLGLPFEQVADHALTTLSCGDRKRLALETLLHGTEQLLLLDEPDDGFDVRGKELLEDQLRVSPKTILLVSRDRQLLANAANRIISVENGGVRVHVGGYATFAGSRGVTRRHGLPGTRPSSPARHGERTLACRRLALTGLTEPFELVAHPGERIAVVGPNDTAKSLFLRLITESAGPREPTIPFTGVVDLSPGVWPGHFTPGGVRPDLDGRSVGDIVAGDYRLGRDEAMAALDRYAMANAWRQTFDTLTVGQRTRLQILLLELAHADLLLLDEPTRDLDTVSADALQRALRDFPGPIVAITSDRWFTADFTRYLHFAADGRVREVGAPVWEPVGDGGRARGQDADC</sequence>
<dbReference type="InterPro" id="IPR050611">
    <property type="entry name" value="ABCF"/>
</dbReference>
<proteinExistence type="predicted"/>
<evidence type="ECO:0000313" key="6">
    <source>
        <dbReference type="Proteomes" id="UP000555564"/>
    </source>
</evidence>
<gene>
    <name evidence="5" type="ORF">BJ992_000455</name>
</gene>
<evidence type="ECO:0000256" key="2">
    <source>
        <dbReference type="ARBA" id="ARBA00022741"/>
    </source>
</evidence>
<dbReference type="InterPro" id="IPR003593">
    <property type="entry name" value="AAA+_ATPase"/>
</dbReference>
<dbReference type="EMBL" id="JACHIU010000001">
    <property type="protein sequence ID" value="MBB6471024.1"/>
    <property type="molecule type" value="Genomic_DNA"/>
</dbReference>
<evidence type="ECO:0000313" key="5">
    <source>
        <dbReference type="EMBL" id="MBB6471024.1"/>
    </source>
</evidence>
<dbReference type="Pfam" id="PF00005">
    <property type="entry name" value="ABC_tran"/>
    <property type="match status" value="2"/>
</dbReference>
<dbReference type="SMART" id="SM00382">
    <property type="entry name" value="AAA"/>
    <property type="match status" value="2"/>
</dbReference>
<dbReference type="InterPro" id="IPR003439">
    <property type="entry name" value="ABC_transporter-like_ATP-bd"/>
</dbReference>
<evidence type="ECO:0000256" key="3">
    <source>
        <dbReference type="ARBA" id="ARBA00022840"/>
    </source>
</evidence>
<dbReference type="SUPFAM" id="SSF52540">
    <property type="entry name" value="P-loop containing nucleoside triphosphate hydrolases"/>
    <property type="match status" value="2"/>
</dbReference>